<dbReference type="eggNOG" id="COG1296">
    <property type="taxonomic scope" value="Bacteria"/>
</dbReference>
<name>S2VKL7_9ACTO</name>
<keyword evidence="3" id="KW-0813">Transport</keyword>
<protein>
    <submittedName>
        <fullName evidence="9">Azaleucine resistance protein AzlC</fullName>
    </submittedName>
</protein>
<feature type="transmembrane region" description="Helical" evidence="8">
    <location>
        <begin position="167"/>
        <end position="187"/>
    </location>
</feature>
<dbReference type="HOGENOM" id="CLU_065777_4_1_11"/>
<dbReference type="STRING" id="59505.FB03_02145"/>
<sequence>MNNGTCTIVTLLAPRAPHRGNFTLRSPASATIGRMPSHVSDVRFGAQMAAGAGLGMIPLGMAFGLLVIQYGQPWWLAPALSFFIYSGSAELLAVALISAHAPVLTILLTIFFVNVRHVFYAFSYPIAQLTHPLARMYCIYSLTDETYAITTSHPGVWNQRRLISLQAVLQACWVGGGLLGVAIGGFLPGQIRGVNFALVALFIVLALDAFHARRDIPGVLGAGLAFLLAQLCAPSALLPVAMSLFALFLVVRFVVRTRVKKNDDAAPSPGGAAGEVGDLR</sequence>
<dbReference type="Proteomes" id="UP000014393">
    <property type="component" value="Unassembled WGS sequence"/>
</dbReference>
<organism evidence="9 10">
    <name type="scientific">Actinotignum schaalii FB123-CNA-2</name>
    <dbReference type="NCBI Taxonomy" id="883067"/>
    <lineage>
        <taxon>Bacteria</taxon>
        <taxon>Bacillati</taxon>
        <taxon>Actinomycetota</taxon>
        <taxon>Actinomycetes</taxon>
        <taxon>Actinomycetales</taxon>
        <taxon>Actinomycetaceae</taxon>
        <taxon>Actinotignum</taxon>
    </lineage>
</organism>
<dbReference type="EMBL" id="AGWM01000011">
    <property type="protein sequence ID" value="EPD26540.1"/>
    <property type="molecule type" value="Genomic_DNA"/>
</dbReference>
<evidence type="ECO:0000256" key="5">
    <source>
        <dbReference type="ARBA" id="ARBA00022692"/>
    </source>
</evidence>
<evidence type="ECO:0000256" key="7">
    <source>
        <dbReference type="ARBA" id="ARBA00023136"/>
    </source>
</evidence>
<keyword evidence="5 8" id="KW-0812">Transmembrane</keyword>
<dbReference type="PATRIC" id="fig|883067.3.peg.1137"/>
<accession>S2VKL7</accession>
<dbReference type="InterPro" id="IPR011606">
    <property type="entry name" value="Brnchd-chn_aa_trnsp_permease"/>
</dbReference>
<keyword evidence="10" id="KW-1185">Reference proteome</keyword>
<evidence type="ECO:0000313" key="10">
    <source>
        <dbReference type="Proteomes" id="UP000014393"/>
    </source>
</evidence>
<dbReference type="PANTHER" id="PTHR34979">
    <property type="entry name" value="INNER MEMBRANE PROTEIN YGAZ"/>
    <property type="match status" value="1"/>
</dbReference>
<evidence type="ECO:0000256" key="1">
    <source>
        <dbReference type="ARBA" id="ARBA00004651"/>
    </source>
</evidence>
<evidence type="ECO:0000313" key="9">
    <source>
        <dbReference type="EMBL" id="EPD26540.1"/>
    </source>
</evidence>
<comment type="similarity">
    <text evidence="2">Belongs to the AzlC family.</text>
</comment>
<proteinExistence type="inferred from homology"/>
<feature type="transmembrane region" description="Helical" evidence="8">
    <location>
        <begin position="44"/>
        <end position="68"/>
    </location>
</feature>
<gene>
    <name evidence="9" type="ORF">HMPREF9237_01164</name>
</gene>
<dbReference type="PANTHER" id="PTHR34979:SF1">
    <property type="entry name" value="INNER MEMBRANE PROTEIN YGAZ"/>
    <property type="match status" value="1"/>
</dbReference>
<keyword evidence="6 8" id="KW-1133">Transmembrane helix</keyword>
<keyword evidence="4" id="KW-1003">Cell membrane</keyword>
<evidence type="ECO:0000256" key="4">
    <source>
        <dbReference type="ARBA" id="ARBA00022475"/>
    </source>
</evidence>
<dbReference type="AlphaFoldDB" id="S2VKL7"/>
<comment type="subcellular location">
    <subcellularLocation>
        <location evidence="1">Cell membrane</location>
        <topology evidence="1">Multi-pass membrane protein</topology>
    </subcellularLocation>
</comment>
<dbReference type="GO" id="GO:0005886">
    <property type="term" value="C:plasma membrane"/>
    <property type="evidence" value="ECO:0007669"/>
    <property type="project" value="UniProtKB-SubCell"/>
</dbReference>
<keyword evidence="7 8" id="KW-0472">Membrane</keyword>
<comment type="caution">
    <text evidence="9">The sequence shown here is derived from an EMBL/GenBank/DDBJ whole genome shotgun (WGS) entry which is preliminary data.</text>
</comment>
<dbReference type="GO" id="GO:1903785">
    <property type="term" value="P:L-valine transmembrane transport"/>
    <property type="evidence" value="ECO:0007669"/>
    <property type="project" value="TreeGrafter"/>
</dbReference>
<evidence type="ECO:0000256" key="6">
    <source>
        <dbReference type="ARBA" id="ARBA00022989"/>
    </source>
</evidence>
<evidence type="ECO:0000256" key="8">
    <source>
        <dbReference type="SAM" id="Phobius"/>
    </source>
</evidence>
<evidence type="ECO:0000256" key="3">
    <source>
        <dbReference type="ARBA" id="ARBA00022448"/>
    </source>
</evidence>
<feature type="transmembrane region" description="Helical" evidence="8">
    <location>
        <begin position="224"/>
        <end position="251"/>
    </location>
</feature>
<dbReference type="Pfam" id="PF03591">
    <property type="entry name" value="AzlC"/>
    <property type="match status" value="1"/>
</dbReference>
<reference evidence="9 10" key="1">
    <citation type="submission" date="2013-05" db="EMBL/GenBank/DDBJ databases">
        <title>The Genome Sequence of Actinobaculum schaalii FB123-CNA2.</title>
        <authorList>
            <consortium name="The Broad Institute Genomics Platform"/>
            <person name="Earl A."/>
            <person name="Ward D."/>
            <person name="Feldgarden M."/>
            <person name="Gevers D."/>
            <person name="Saerens B."/>
            <person name="Vaneechoutte M."/>
            <person name="Walker B."/>
            <person name="Young S."/>
            <person name="Zeng Q."/>
            <person name="Gargeya S."/>
            <person name="Fitzgerald M."/>
            <person name="Haas B."/>
            <person name="Abouelleil A."/>
            <person name="Allen A.W."/>
            <person name="Alvarado L."/>
            <person name="Arachchi H.M."/>
            <person name="Berlin A.M."/>
            <person name="Chapman S.B."/>
            <person name="Gainer-Dewar J."/>
            <person name="Goldberg J."/>
            <person name="Griggs A."/>
            <person name="Gujja S."/>
            <person name="Hansen M."/>
            <person name="Howarth C."/>
            <person name="Imamovic A."/>
            <person name="Ireland A."/>
            <person name="Larimer J."/>
            <person name="McCowan C."/>
            <person name="Murphy C."/>
            <person name="Pearson M."/>
            <person name="Poon T.W."/>
            <person name="Priest M."/>
            <person name="Roberts A."/>
            <person name="Saif S."/>
            <person name="Shea T."/>
            <person name="Sisk P."/>
            <person name="Sykes S."/>
            <person name="Wortman J."/>
            <person name="Nusbaum C."/>
            <person name="Birren B."/>
        </authorList>
    </citation>
    <scope>NUCLEOTIDE SEQUENCE [LARGE SCALE GENOMIC DNA]</scope>
    <source>
        <strain evidence="9 10">FB123-CNA-2</strain>
    </source>
</reference>
<feature type="transmembrane region" description="Helical" evidence="8">
    <location>
        <begin position="194"/>
        <end position="212"/>
    </location>
</feature>
<evidence type="ECO:0000256" key="2">
    <source>
        <dbReference type="ARBA" id="ARBA00010735"/>
    </source>
</evidence>